<comment type="caution">
    <text evidence="1">The sequence shown here is derived from an EMBL/GenBank/DDBJ whole genome shotgun (WGS) entry which is preliminary data.</text>
</comment>
<organism evidence="1 2">
    <name type="scientific">Phytoactinopolyspora halophila</name>
    <dbReference type="NCBI Taxonomy" id="1981511"/>
    <lineage>
        <taxon>Bacteria</taxon>
        <taxon>Bacillati</taxon>
        <taxon>Actinomycetota</taxon>
        <taxon>Actinomycetes</taxon>
        <taxon>Jiangellales</taxon>
        <taxon>Jiangellaceae</taxon>
        <taxon>Phytoactinopolyspora</taxon>
    </lineage>
</organism>
<dbReference type="SUPFAM" id="SSF57783">
    <property type="entry name" value="Zinc beta-ribbon"/>
    <property type="match status" value="1"/>
</dbReference>
<reference evidence="1 2" key="1">
    <citation type="submission" date="2018-06" db="EMBL/GenBank/DDBJ databases">
        <title>Phytoactinopolyspora halophila sp. nov., a novel halophilic actinomycete isolated from a saline soil in China.</title>
        <authorList>
            <person name="Tang S.-K."/>
        </authorList>
    </citation>
    <scope>NUCLEOTIDE SEQUENCE [LARGE SCALE GENOMIC DNA]</scope>
    <source>
        <strain evidence="1 2">YIM 96934</strain>
    </source>
</reference>
<name>A0A329R069_9ACTN</name>
<dbReference type="AlphaFoldDB" id="A0A329R069"/>
<accession>A0A329R069</accession>
<keyword evidence="2" id="KW-1185">Reference proteome</keyword>
<evidence type="ECO:0000313" key="1">
    <source>
        <dbReference type="EMBL" id="RAW17379.1"/>
    </source>
</evidence>
<evidence type="ECO:0000313" key="2">
    <source>
        <dbReference type="Proteomes" id="UP000250462"/>
    </source>
</evidence>
<protein>
    <submittedName>
        <fullName evidence="1">Insertion element protein</fullName>
    </submittedName>
</protein>
<dbReference type="EMBL" id="QMIG01000003">
    <property type="protein sequence ID" value="RAW17379.1"/>
    <property type="molecule type" value="Genomic_DNA"/>
</dbReference>
<proteinExistence type="predicted"/>
<gene>
    <name evidence="1" type="ORF">DPM12_04945</name>
</gene>
<dbReference type="Proteomes" id="UP000250462">
    <property type="component" value="Unassembled WGS sequence"/>
</dbReference>
<sequence>MSETRAAILHCPFCGEEDLFPVEEDGGWECRSCLRVFSVKMLGLSTRRSR</sequence>